<dbReference type="GO" id="GO:0006508">
    <property type="term" value="P:proteolysis"/>
    <property type="evidence" value="ECO:0007669"/>
    <property type="project" value="UniProtKB-KW"/>
</dbReference>
<dbReference type="EMBL" id="LN609529">
    <property type="protein sequence ID" value="CEF70441.1"/>
    <property type="molecule type" value="Genomic_DNA"/>
</dbReference>
<evidence type="ECO:0000256" key="1">
    <source>
        <dbReference type="ARBA" id="ARBA00022536"/>
    </source>
</evidence>
<dbReference type="InterPro" id="IPR024079">
    <property type="entry name" value="MetalloPept_cat_dom_sf"/>
</dbReference>
<organism evidence="7">
    <name type="scientific">Strongyloides ratti</name>
    <name type="common">Parasitic roundworm</name>
    <dbReference type="NCBI Taxonomy" id="34506"/>
    <lineage>
        <taxon>Eukaryota</taxon>
        <taxon>Metazoa</taxon>
        <taxon>Ecdysozoa</taxon>
        <taxon>Nematoda</taxon>
        <taxon>Chromadorea</taxon>
        <taxon>Rhabditida</taxon>
        <taxon>Tylenchina</taxon>
        <taxon>Panagrolaimomorpha</taxon>
        <taxon>Strongyloidoidea</taxon>
        <taxon>Strongyloididae</taxon>
        <taxon>Strongyloides</taxon>
    </lineage>
</organism>
<evidence type="ECO:0000313" key="7">
    <source>
        <dbReference type="EMBL" id="CEF70441.1"/>
    </source>
</evidence>
<evidence type="ECO:0000313" key="8">
    <source>
        <dbReference type="Proteomes" id="UP000035682"/>
    </source>
</evidence>
<keyword evidence="5" id="KW-0472">Membrane</keyword>
<dbReference type="RefSeq" id="XP_024509638.1">
    <property type="nucleotide sequence ID" value="XM_024644038.1"/>
</dbReference>
<dbReference type="PANTHER" id="PTHR10127:SF862">
    <property type="entry name" value="ZINC METALLOPROTEINASE NAS-27"/>
    <property type="match status" value="1"/>
</dbReference>
<feature type="transmembrane region" description="Helical" evidence="5">
    <location>
        <begin position="12"/>
        <end position="32"/>
    </location>
</feature>
<dbReference type="SUPFAM" id="SSF49854">
    <property type="entry name" value="Spermadhesin, CUB domain"/>
    <property type="match status" value="1"/>
</dbReference>
<dbReference type="CTD" id="36382819"/>
<dbReference type="SMART" id="SM00235">
    <property type="entry name" value="ZnMc"/>
    <property type="match status" value="1"/>
</dbReference>
<dbReference type="Gene3D" id="3.40.390.10">
    <property type="entry name" value="Collagenase (Catalytic Domain)"/>
    <property type="match status" value="1"/>
</dbReference>
<evidence type="ECO:0000313" key="9">
    <source>
        <dbReference type="WBParaSite" id="SRAE_2000507310.1"/>
    </source>
</evidence>
<reference evidence="9" key="2">
    <citation type="submission" date="2020-12" db="UniProtKB">
        <authorList>
            <consortium name="WormBaseParasite"/>
        </authorList>
    </citation>
    <scope>IDENTIFICATION</scope>
</reference>
<keyword evidence="4" id="KW-0862">Zinc</keyword>
<accession>A0A090LQI2</accession>
<evidence type="ECO:0000256" key="4">
    <source>
        <dbReference type="RuleBase" id="RU361183"/>
    </source>
</evidence>
<proteinExistence type="predicted"/>
<dbReference type="GO" id="GO:0004222">
    <property type="term" value="F:metalloendopeptidase activity"/>
    <property type="evidence" value="ECO:0007669"/>
    <property type="project" value="UniProtKB-UniRule"/>
</dbReference>
<keyword evidence="4" id="KW-0482">Metalloprotease</keyword>
<protein>
    <recommendedName>
        <fullName evidence="4">Metalloendopeptidase</fullName>
        <ecNumber evidence="4">3.4.24.-</ecNumber>
    </recommendedName>
</protein>
<name>A0A090LQI2_STRRB</name>
<gene>
    <name evidence="7 9 10" type="ORF">SRAE_2000507310</name>
</gene>
<dbReference type="InterPro" id="IPR001506">
    <property type="entry name" value="Peptidase_M12A"/>
</dbReference>
<comment type="caution">
    <text evidence="3">Lacks conserved residue(s) required for the propagation of feature annotation.</text>
</comment>
<keyword evidence="4" id="KW-0378">Hydrolase</keyword>
<evidence type="ECO:0000259" key="6">
    <source>
        <dbReference type="PROSITE" id="PS51864"/>
    </source>
</evidence>
<dbReference type="InterPro" id="IPR006026">
    <property type="entry name" value="Peptidase_Metallo"/>
</dbReference>
<dbReference type="WormBase" id="SRAE_2000507310">
    <property type="protein sequence ID" value="SRP09712"/>
    <property type="gene ID" value="WBGene00265326"/>
</dbReference>
<keyword evidence="4" id="KW-0645">Protease</keyword>
<evidence type="ECO:0000256" key="3">
    <source>
        <dbReference type="PROSITE-ProRule" id="PRU01211"/>
    </source>
</evidence>
<dbReference type="OrthoDB" id="291007at2759"/>
<dbReference type="AlphaFoldDB" id="A0A090LQI2"/>
<dbReference type="GO" id="GO:0008270">
    <property type="term" value="F:zinc ion binding"/>
    <property type="evidence" value="ECO:0007669"/>
    <property type="project" value="InterPro"/>
</dbReference>
<keyword evidence="8" id="KW-1185">Reference proteome</keyword>
<dbReference type="Proteomes" id="UP000035682">
    <property type="component" value="Unplaced"/>
</dbReference>
<reference evidence="7 8" key="1">
    <citation type="submission" date="2014-09" db="EMBL/GenBank/DDBJ databases">
        <authorList>
            <person name="Martin A.A."/>
        </authorList>
    </citation>
    <scope>NUCLEOTIDE SEQUENCE</scope>
    <source>
        <strain evidence="8">ED321</strain>
        <strain evidence="7">ED321 Heterogonic</strain>
    </source>
</reference>
<keyword evidence="2" id="KW-1015">Disulfide bond</keyword>
<dbReference type="PRINTS" id="PR00480">
    <property type="entry name" value="ASTACIN"/>
</dbReference>
<feature type="active site" evidence="3">
    <location>
        <position position="159"/>
    </location>
</feature>
<dbReference type="InterPro" id="IPR035914">
    <property type="entry name" value="Sperma_CUB_dom_sf"/>
</dbReference>
<evidence type="ECO:0000313" key="10">
    <source>
        <dbReference type="WormBase" id="SRAE_2000507310"/>
    </source>
</evidence>
<dbReference type="GeneID" id="36382819"/>
<dbReference type="WBParaSite" id="SRAE_2000507310.1">
    <property type="protein sequence ID" value="SRAE_2000507310.1"/>
    <property type="gene ID" value="WBGene00265326"/>
</dbReference>
<keyword evidence="1" id="KW-0245">EGF-like domain</keyword>
<dbReference type="PANTHER" id="PTHR10127">
    <property type="entry name" value="DISCOIDIN, CUB, EGF, LAMININ , AND ZINC METALLOPROTEASE DOMAIN CONTAINING"/>
    <property type="match status" value="1"/>
</dbReference>
<keyword evidence="5" id="KW-0812">Transmembrane</keyword>
<dbReference type="PROSITE" id="PS51864">
    <property type="entry name" value="ASTACIN"/>
    <property type="match status" value="1"/>
</dbReference>
<dbReference type="Pfam" id="PF01400">
    <property type="entry name" value="Astacin"/>
    <property type="match status" value="1"/>
</dbReference>
<comment type="cofactor">
    <cofactor evidence="4">
        <name>Zn(2+)</name>
        <dbReference type="ChEBI" id="CHEBI:29105"/>
    </cofactor>
    <text evidence="4">Binds 1 zinc ion per subunit.</text>
</comment>
<dbReference type="EC" id="3.4.24.-" evidence="4"/>
<keyword evidence="4" id="KW-0479">Metal-binding</keyword>
<dbReference type="SUPFAM" id="SSF55486">
    <property type="entry name" value="Metalloproteases ('zincins'), catalytic domain"/>
    <property type="match status" value="1"/>
</dbReference>
<feature type="domain" description="Peptidase M12A" evidence="6">
    <location>
        <begin position="65"/>
        <end position="262"/>
    </location>
</feature>
<keyword evidence="5" id="KW-1133">Transmembrane helix</keyword>
<evidence type="ECO:0000256" key="5">
    <source>
        <dbReference type="SAM" id="Phobius"/>
    </source>
</evidence>
<sequence>MNLLEFTIKRKFKILLLYILFFISAVLSFNSYENISNQNSKIFKRESNGSYLLNQSNPTFNRFKSFIKFGNKINLWSRNINFIVDVDIKLTYIMQAINLIKSETCLKFNMINSHSVKKQGIFFKLSNSYESELGKQANKKIQVIYIQKIIYNIGNILRELFHTLGVEYEYRRPDRNKYIFILKKSYNSTQSNQLNINYKYATEIQYPPYDYGSLMHDNFNHDAKNSLNKILIPLNYLYSTTIGQNISPTFLDIKKLNFLYCSDICKKKRIKIICLNGGYQDPKICRKCKCVYGFSGRHCEKMQRQRSICGKTTFLAEWYTSTIELKGKMSCIFYLATYVGHKIGITIDYVNIEQKYVHVCQPTNSLEVKYEIDKSNTGPRFCFVNKKITFFSKDNLVLVYFNNEKGVGGFKLSFKRITTKINTLSLKRYNFVNKKK</sequence>
<evidence type="ECO:0000256" key="2">
    <source>
        <dbReference type="ARBA" id="ARBA00023157"/>
    </source>
</evidence>